<keyword evidence="3" id="KW-1185">Reference proteome</keyword>
<evidence type="ECO:0000313" key="2">
    <source>
        <dbReference type="EMBL" id="MBA0722572.1"/>
    </source>
</evidence>
<dbReference type="GO" id="GO:0004523">
    <property type="term" value="F:RNA-DNA hybrid ribonuclease activity"/>
    <property type="evidence" value="ECO:0007669"/>
    <property type="project" value="InterPro"/>
</dbReference>
<organism evidence="2 3">
    <name type="scientific">Gossypium laxum</name>
    <dbReference type="NCBI Taxonomy" id="34288"/>
    <lineage>
        <taxon>Eukaryota</taxon>
        <taxon>Viridiplantae</taxon>
        <taxon>Streptophyta</taxon>
        <taxon>Embryophyta</taxon>
        <taxon>Tracheophyta</taxon>
        <taxon>Spermatophyta</taxon>
        <taxon>Magnoliopsida</taxon>
        <taxon>eudicotyledons</taxon>
        <taxon>Gunneridae</taxon>
        <taxon>Pentapetalae</taxon>
        <taxon>rosids</taxon>
        <taxon>malvids</taxon>
        <taxon>Malvales</taxon>
        <taxon>Malvaceae</taxon>
        <taxon>Malvoideae</taxon>
        <taxon>Gossypium</taxon>
    </lineage>
</organism>
<dbReference type="InterPro" id="IPR002156">
    <property type="entry name" value="RNaseH_domain"/>
</dbReference>
<reference evidence="2 3" key="1">
    <citation type="journal article" date="2019" name="Genome Biol. Evol.">
        <title>Insights into the evolution of the New World diploid cottons (Gossypium, subgenus Houzingenia) based on genome sequencing.</title>
        <authorList>
            <person name="Grover C.E."/>
            <person name="Arick M.A. 2nd"/>
            <person name="Thrash A."/>
            <person name="Conover J.L."/>
            <person name="Sanders W.S."/>
            <person name="Peterson D.G."/>
            <person name="Frelichowski J.E."/>
            <person name="Scheffler J.A."/>
            <person name="Scheffler B.E."/>
            <person name="Wendel J.F."/>
        </authorList>
    </citation>
    <scope>NUCLEOTIDE SEQUENCE [LARGE SCALE GENOMIC DNA]</scope>
    <source>
        <strain evidence="2">4</strain>
        <tissue evidence="2">Leaf</tissue>
    </source>
</reference>
<evidence type="ECO:0000313" key="3">
    <source>
        <dbReference type="Proteomes" id="UP000593574"/>
    </source>
</evidence>
<name>A0A7J9AFA0_9ROSI</name>
<feature type="non-terminal residue" evidence="2">
    <location>
        <position position="139"/>
    </location>
</feature>
<dbReference type="AlphaFoldDB" id="A0A7J9AFA0"/>
<evidence type="ECO:0000259" key="1">
    <source>
        <dbReference type="Pfam" id="PF13456"/>
    </source>
</evidence>
<accession>A0A7J9AFA0</accession>
<dbReference type="Proteomes" id="UP000593574">
    <property type="component" value="Unassembled WGS sequence"/>
</dbReference>
<proteinExistence type="predicted"/>
<dbReference type="Pfam" id="PF13456">
    <property type="entry name" value="RVT_3"/>
    <property type="match status" value="1"/>
</dbReference>
<dbReference type="EMBL" id="JABEZV010000010">
    <property type="protein sequence ID" value="MBA0722572.1"/>
    <property type="molecule type" value="Genomic_DNA"/>
</dbReference>
<comment type="caution">
    <text evidence="2">The sequence shown here is derived from an EMBL/GenBank/DDBJ whole genome shotgun (WGS) entry which is preliminary data.</text>
</comment>
<protein>
    <recommendedName>
        <fullName evidence="1">RNase H type-1 domain-containing protein</fullName>
    </recommendedName>
</protein>
<feature type="domain" description="RNase H type-1" evidence="1">
    <location>
        <begin position="56"/>
        <end position="133"/>
    </location>
</feature>
<gene>
    <name evidence="2" type="ORF">Golax_003233</name>
</gene>
<sequence>SQWWPERERKHHLEGVIAKSKHGSRDTPNNVETNKIEANSNDITILRMVNDIVFKIEVKSLLEDLSLAWERGFRQVELECHNALPVETPLVGRATNSRMVELELIYGILYRRWKVRIRYVPSAQNEVVDHMAKLDRTRP</sequence>
<dbReference type="GO" id="GO:0003676">
    <property type="term" value="F:nucleic acid binding"/>
    <property type="evidence" value="ECO:0007669"/>
    <property type="project" value="InterPro"/>
</dbReference>